<evidence type="ECO:0000313" key="2">
    <source>
        <dbReference type="EMBL" id="QPF91175.1"/>
    </source>
</evidence>
<name>A0A7S9D4R9_9BRAD</name>
<proteinExistence type="predicted"/>
<dbReference type="RefSeq" id="WP_195800748.1">
    <property type="nucleotide sequence ID" value="NZ_CP061379.1"/>
</dbReference>
<evidence type="ECO:0000256" key="1">
    <source>
        <dbReference type="SAM" id="MobiDB-lite"/>
    </source>
</evidence>
<organism evidence="2 3">
    <name type="scientific">Bradyrhizobium commune</name>
    <dbReference type="NCBI Taxonomy" id="83627"/>
    <lineage>
        <taxon>Bacteria</taxon>
        <taxon>Pseudomonadati</taxon>
        <taxon>Pseudomonadota</taxon>
        <taxon>Alphaproteobacteria</taxon>
        <taxon>Hyphomicrobiales</taxon>
        <taxon>Nitrobacteraceae</taxon>
        <taxon>Bradyrhizobium</taxon>
    </lineage>
</organism>
<evidence type="ECO:0000313" key="3">
    <source>
        <dbReference type="Proteomes" id="UP000594621"/>
    </source>
</evidence>
<sequence length="162" mass="17977">MLEQVAVKERDERPEGSGDDKSTPYGITEIGGKFDAFFASTHGPKYPFLFNNSVKTDFRTGASELNAERNGSMQVPRMSWQPLGRRRSVRVFSLDAADYARAVQRTKGVAPELPETHAFVAVRLSPFAAGGCCPQTKVRRDWHHHSRALRRRLMGQGGIAGC</sequence>
<dbReference type="EMBL" id="CP061379">
    <property type="protein sequence ID" value="QPF91175.1"/>
    <property type="molecule type" value="Genomic_DNA"/>
</dbReference>
<dbReference type="Proteomes" id="UP000594621">
    <property type="component" value="Chromosome"/>
</dbReference>
<reference evidence="2 3" key="1">
    <citation type="submission" date="2020-09" db="EMBL/GenBank/DDBJ databases">
        <title>Complete genomes of bradyrhizobia occurring on native shrubby legumes in Australia.</title>
        <authorList>
            <person name="Lafay B."/>
        </authorList>
    </citation>
    <scope>NUCLEOTIDE SEQUENCE [LARGE SCALE GENOMIC DNA]</scope>
    <source>
        <strain evidence="2 3">BDV5040</strain>
    </source>
</reference>
<dbReference type="KEGG" id="bcou:IC761_32750"/>
<feature type="region of interest" description="Disordered" evidence="1">
    <location>
        <begin position="1"/>
        <end position="25"/>
    </location>
</feature>
<gene>
    <name evidence="2" type="ORF">IC761_32750</name>
</gene>
<keyword evidence="3" id="KW-1185">Reference proteome</keyword>
<accession>A0A7S9D4R9</accession>
<protein>
    <submittedName>
        <fullName evidence="2">Uncharacterized protein</fullName>
    </submittedName>
</protein>
<dbReference type="AlphaFoldDB" id="A0A7S9D4R9"/>
<feature type="compositionally biased region" description="Basic and acidic residues" evidence="1">
    <location>
        <begin position="1"/>
        <end position="22"/>
    </location>
</feature>